<dbReference type="EMBL" id="CP036349">
    <property type="protein sequence ID" value="QDV72837.1"/>
    <property type="molecule type" value="Genomic_DNA"/>
</dbReference>
<accession>A0A518K4Z5</accession>
<reference evidence="2 3" key="1">
    <citation type="submission" date="2019-02" db="EMBL/GenBank/DDBJ databases">
        <title>Deep-cultivation of Planctomycetes and their phenomic and genomic characterization uncovers novel biology.</title>
        <authorList>
            <person name="Wiegand S."/>
            <person name="Jogler M."/>
            <person name="Boedeker C."/>
            <person name="Pinto D."/>
            <person name="Vollmers J."/>
            <person name="Rivas-Marin E."/>
            <person name="Kohn T."/>
            <person name="Peeters S.H."/>
            <person name="Heuer A."/>
            <person name="Rast P."/>
            <person name="Oberbeckmann S."/>
            <person name="Bunk B."/>
            <person name="Jeske O."/>
            <person name="Meyerdierks A."/>
            <person name="Storesund J.E."/>
            <person name="Kallscheuer N."/>
            <person name="Luecker S."/>
            <person name="Lage O.M."/>
            <person name="Pohl T."/>
            <person name="Merkel B.J."/>
            <person name="Hornburger P."/>
            <person name="Mueller R.-W."/>
            <person name="Bruemmer F."/>
            <person name="Labrenz M."/>
            <person name="Spormann A.M."/>
            <person name="Op den Camp H."/>
            <person name="Overmann J."/>
            <person name="Amann R."/>
            <person name="Jetten M.S.M."/>
            <person name="Mascher T."/>
            <person name="Medema M.H."/>
            <person name="Devos D.P."/>
            <person name="Kaster A.-K."/>
            <person name="Ovreas L."/>
            <person name="Rohde M."/>
            <person name="Galperin M.Y."/>
            <person name="Jogler C."/>
        </authorList>
    </citation>
    <scope>NUCLEOTIDE SEQUENCE [LARGE SCALE GENOMIC DNA]</scope>
    <source>
        <strain evidence="2 3">Spa11</strain>
    </source>
</reference>
<evidence type="ECO:0000313" key="3">
    <source>
        <dbReference type="Proteomes" id="UP000316426"/>
    </source>
</evidence>
<dbReference type="Proteomes" id="UP000316426">
    <property type="component" value="Chromosome"/>
</dbReference>
<evidence type="ECO:0000313" key="2">
    <source>
        <dbReference type="EMBL" id="QDV72837.1"/>
    </source>
</evidence>
<feature type="compositionally biased region" description="Basic residues" evidence="1">
    <location>
        <begin position="1"/>
        <end position="17"/>
    </location>
</feature>
<dbReference type="InterPro" id="IPR011990">
    <property type="entry name" value="TPR-like_helical_dom_sf"/>
</dbReference>
<dbReference type="KEGG" id="bmei:Spa11_10190"/>
<evidence type="ECO:0000256" key="1">
    <source>
        <dbReference type="SAM" id="MobiDB-lite"/>
    </source>
</evidence>
<dbReference type="RefSeq" id="WP_145108789.1">
    <property type="nucleotide sequence ID" value="NZ_CP036349.1"/>
</dbReference>
<protein>
    <recommendedName>
        <fullName evidence="4">Tetratricopeptide repeat protein</fullName>
    </recommendedName>
</protein>
<sequence>MAKRRPSKPYRGKKSGYRSKGGGGGGSALKLRKLDGDRGWALVPPPSAEEMSDDIAEVHEMLEHGELEIATDELRFLLSTCPELLEAHVLLGQIALETDETKPADIELARGHFGYAFQLGEKALTAASCPGPLLGAEPSNAAWHEAARGLAWCLEKQGRRAMADQVAATVRKFDPSDPAQVAAMLDDLRAGGLPIVELG</sequence>
<gene>
    <name evidence="2" type="ORF">Spa11_10190</name>
</gene>
<keyword evidence="3" id="KW-1185">Reference proteome</keyword>
<proteinExistence type="predicted"/>
<name>A0A518K4Z5_9BACT</name>
<organism evidence="2 3">
    <name type="scientific">Botrimarina mediterranea</name>
    <dbReference type="NCBI Taxonomy" id="2528022"/>
    <lineage>
        <taxon>Bacteria</taxon>
        <taxon>Pseudomonadati</taxon>
        <taxon>Planctomycetota</taxon>
        <taxon>Planctomycetia</taxon>
        <taxon>Pirellulales</taxon>
        <taxon>Lacipirellulaceae</taxon>
        <taxon>Botrimarina</taxon>
    </lineage>
</organism>
<dbReference type="AlphaFoldDB" id="A0A518K4Z5"/>
<dbReference type="Gene3D" id="1.25.40.10">
    <property type="entry name" value="Tetratricopeptide repeat domain"/>
    <property type="match status" value="1"/>
</dbReference>
<evidence type="ECO:0008006" key="4">
    <source>
        <dbReference type="Google" id="ProtNLM"/>
    </source>
</evidence>
<feature type="region of interest" description="Disordered" evidence="1">
    <location>
        <begin position="1"/>
        <end position="28"/>
    </location>
</feature>